<organism evidence="2 3">
    <name type="scientific">Hibiscus syriacus</name>
    <name type="common">Rose of Sharon</name>
    <dbReference type="NCBI Taxonomy" id="106335"/>
    <lineage>
        <taxon>Eukaryota</taxon>
        <taxon>Viridiplantae</taxon>
        <taxon>Streptophyta</taxon>
        <taxon>Embryophyta</taxon>
        <taxon>Tracheophyta</taxon>
        <taxon>Spermatophyta</taxon>
        <taxon>Magnoliopsida</taxon>
        <taxon>eudicotyledons</taxon>
        <taxon>Gunneridae</taxon>
        <taxon>Pentapetalae</taxon>
        <taxon>rosids</taxon>
        <taxon>malvids</taxon>
        <taxon>Malvales</taxon>
        <taxon>Malvaceae</taxon>
        <taxon>Malvoideae</taxon>
        <taxon>Hibiscus</taxon>
    </lineage>
</organism>
<gene>
    <name evidence="2" type="ORF">F3Y22_tig00110114pilonHSYRG00597</name>
</gene>
<name>A0A6A3BNJ8_HIBSY</name>
<dbReference type="Proteomes" id="UP000436088">
    <property type="component" value="Unassembled WGS sequence"/>
</dbReference>
<reference evidence="2" key="1">
    <citation type="submission" date="2019-09" db="EMBL/GenBank/DDBJ databases">
        <title>Draft genome information of white flower Hibiscus syriacus.</title>
        <authorList>
            <person name="Kim Y.-M."/>
        </authorList>
    </citation>
    <scope>NUCLEOTIDE SEQUENCE [LARGE SCALE GENOMIC DNA]</scope>
    <source>
        <strain evidence="2">YM2019G1</strain>
    </source>
</reference>
<dbReference type="PROSITE" id="PS00062">
    <property type="entry name" value="ALDOKETO_REDUCTASE_2"/>
    <property type="match status" value="1"/>
</dbReference>
<keyword evidence="3" id="KW-1185">Reference proteome</keyword>
<evidence type="ECO:0000313" key="3">
    <source>
        <dbReference type="Proteomes" id="UP000436088"/>
    </source>
</evidence>
<evidence type="ECO:0000259" key="1">
    <source>
        <dbReference type="Pfam" id="PF00248"/>
    </source>
</evidence>
<protein>
    <submittedName>
        <fullName evidence="2">Beta-carotene hydroxylase</fullName>
    </submittedName>
</protein>
<feature type="domain" description="NADP-dependent oxidoreductase" evidence="1">
    <location>
        <begin position="13"/>
        <end position="163"/>
    </location>
</feature>
<dbReference type="InterPro" id="IPR036812">
    <property type="entry name" value="NAD(P)_OxRdtase_dom_sf"/>
</dbReference>
<dbReference type="EMBL" id="VEPZ02000843">
    <property type="protein sequence ID" value="KAE8716662.1"/>
    <property type="molecule type" value="Genomic_DNA"/>
</dbReference>
<sequence>MVSVGSGLTMPDIGMGTASYPPADAATVKSAVVEAIGAGYHHFDMAFIYRSEQPLGEAIAEAINIGPIKSRDELFITSKLCTFAEQDLLIPAIKTSLENLRLEYLDLYLIHWPLKFIKDPSAMEECQLLSLTKAIGVSNFSTKKLDEILSFAKIPPAVNQVSIRNPCYSSPAHGHKNATKRRRIYNNVIGLIKVEMNPLRQQKVMKEFCKAKGIHVSAHFPLGS</sequence>
<dbReference type="Gene3D" id="3.20.20.100">
    <property type="entry name" value="NADP-dependent oxidoreductase domain"/>
    <property type="match status" value="1"/>
</dbReference>
<dbReference type="PANTHER" id="PTHR11732">
    <property type="entry name" value="ALDO/KETO REDUCTASE"/>
    <property type="match status" value="1"/>
</dbReference>
<proteinExistence type="predicted"/>
<dbReference type="GO" id="GO:0016491">
    <property type="term" value="F:oxidoreductase activity"/>
    <property type="evidence" value="ECO:0007669"/>
    <property type="project" value="InterPro"/>
</dbReference>
<dbReference type="AlphaFoldDB" id="A0A6A3BNJ8"/>
<dbReference type="SUPFAM" id="SSF51430">
    <property type="entry name" value="NAD(P)-linked oxidoreductase"/>
    <property type="match status" value="1"/>
</dbReference>
<comment type="caution">
    <text evidence="2">The sequence shown here is derived from an EMBL/GenBank/DDBJ whole genome shotgun (WGS) entry which is preliminary data.</text>
</comment>
<dbReference type="Pfam" id="PF00248">
    <property type="entry name" value="Aldo_ket_red"/>
    <property type="match status" value="1"/>
</dbReference>
<dbReference type="PRINTS" id="PR00069">
    <property type="entry name" value="ALDKETRDTASE"/>
</dbReference>
<evidence type="ECO:0000313" key="2">
    <source>
        <dbReference type="EMBL" id="KAE8716662.1"/>
    </source>
</evidence>
<accession>A0A6A3BNJ8</accession>
<dbReference type="InterPro" id="IPR020471">
    <property type="entry name" value="AKR"/>
</dbReference>
<dbReference type="InterPro" id="IPR023210">
    <property type="entry name" value="NADP_OxRdtase_dom"/>
</dbReference>
<dbReference type="InterPro" id="IPR018170">
    <property type="entry name" value="Aldo/ket_reductase_CS"/>
</dbReference>